<organism evidence="3 4">
    <name type="scientific">Oceanidesulfovibrio marinus</name>
    <dbReference type="NCBI Taxonomy" id="370038"/>
    <lineage>
        <taxon>Bacteria</taxon>
        <taxon>Pseudomonadati</taxon>
        <taxon>Thermodesulfobacteriota</taxon>
        <taxon>Desulfovibrionia</taxon>
        <taxon>Desulfovibrionales</taxon>
        <taxon>Desulfovibrionaceae</taxon>
        <taxon>Oceanidesulfovibrio</taxon>
    </lineage>
</organism>
<feature type="domain" description="HTH lysR-type" evidence="2">
    <location>
        <begin position="41"/>
        <end position="99"/>
    </location>
</feature>
<dbReference type="Pfam" id="PF00126">
    <property type="entry name" value="HTH_1"/>
    <property type="match status" value="1"/>
</dbReference>
<proteinExistence type="predicted"/>
<dbReference type="PANTHER" id="PTHR30432">
    <property type="entry name" value="TRANSCRIPTIONAL REGULATOR MODE"/>
    <property type="match status" value="1"/>
</dbReference>
<dbReference type="PANTHER" id="PTHR30432:SF1">
    <property type="entry name" value="DNA-BINDING TRANSCRIPTIONAL DUAL REGULATOR MODE"/>
    <property type="match status" value="1"/>
</dbReference>
<name>A0ABX6NKS6_9BACT</name>
<evidence type="ECO:0000256" key="1">
    <source>
        <dbReference type="SAM" id="MobiDB-lite"/>
    </source>
</evidence>
<dbReference type="Gene3D" id="1.10.10.10">
    <property type="entry name" value="Winged helix-like DNA-binding domain superfamily/Winged helix DNA-binding domain"/>
    <property type="match status" value="1"/>
</dbReference>
<dbReference type="SUPFAM" id="SSF46785">
    <property type="entry name" value="Winged helix' DNA-binding domain"/>
    <property type="match status" value="1"/>
</dbReference>
<evidence type="ECO:0000313" key="3">
    <source>
        <dbReference type="EMBL" id="QJT10302.1"/>
    </source>
</evidence>
<evidence type="ECO:0000313" key="4">
    <source>
        <dbReference type="Proteomes" id="UP000503251"/>
    </source>
</evidence>
<dbReference type="InterPro" id="IPR000847">
    <property type="entry name" value="LysR_HTH_N"/>
</dbReference>
<evidence type="ECO:0000259" key="2">
    <source>
        <dbReference type="Pfam" id="PF00126"/>
    </source>
</evidence>
<dbReference type="RefSeq" id="WP_171267880.1">
    <property type="nucleotide sequence ID" value="NZ_CP039543.1"/>
</dbReference>
<sequence length="133" mass="14766">MKRRKPRPSPSPGGRNNGPHPVVRLRLWLETEDGVMLGLGRLLLLEAIRDEGSLKKAAERLGMSYRAAWGKLKTTEEALAEPLLEKVCGGRGYKLTPFAADLVADFRKLYDEVENKAASSAAMFPFAVHRYGE</sequence>
<dbReference type="InterPro" id="IPR051815">
    <property type="entry name" value="Molybdate_resp_trans_reg"/>
</dbReference>
<accession>A0ABX6NKS6</accession>
<dbReference type="Proteomes" id="UP000503251">
    <property type="component" value="Chromosome"/>
</dbReference>
<dbReference type="InterPro" id="IPR036390">
    <property type="entry name" value="WH_DNA-bd_sf"/>
</dbReference>
<dbReference type="EMBL" id="CP039543">
    <property type="protein sequence ID" value="QJT10302.1"/>
    <property type="molecule type" value="Genomic_DNA"/>
</dbReference>
<protein>
    <submittedName>
        <fullName evidence="3">LysR family transcriptional regulator</fullName>
    </submittedName>
</protein>
<gene>
    <name evidence="3" type="ORF">E8L03_15795</name>
</gene>
<keyword evidence="4" id="KW-1185">Reference proteome</keyword>
<reference evidence="3 4" key="1">
    <citation type="submission" date="2019-04" db="EMBL/GenBank/DDBJ databases">
        <title>Isolation and culture of sulfate reducing bacteria from the cold seep of the South China Sea.</title>
        <authorList>
            <person name="Sun C."/>
            <person name="Liu R."/>
        </authorList>
    </citation>
    <scope>NUCLEOTIDE SEQUENCE [LARGE SCALE GENOMIC DNA]</scope>
    <source>
        <strain evidence="3 4">CS1</strain>
    </source>
</reference>
<feature type="region of interest" description="Disordered" evidence="1">
    <location>
        <begin position="1"/>
        <end position="20"/>
    </location>
</feature>
<dbReference type="InterPro" id="IPR036388">
    <property type="entry name" value="WH-like_DNA-bd_sf"/>
</dbReference>